<evidence type="ECO:0000313" key="1">
    <source>
        <dbReference type="EMBL" id="TDR80067.1"/>
    </source>
</evidence>
<keyword evidence="2" id="KW-1185">Reference proteome</keyword>
<proteinExistence type="predicted"/>
<dbReference type="EMBL" id="SNZP01000006">
    <property type="protein sequence ID" value="TDR80067.1"/>
    <property type="molecule type" value="Genomic_DNA"/>
</dbReference>
<dbReference type="RefSeq" id="WP_133680415.1">
    <property type="nucleotide sequence ID" value="NZ_SNZP01000006.1"/>
</dbReference>
<reference evidence="1 2" key="1">
    <citation type="submission" date="2019-03" db="EMBL/GenBank/DDBJ databases">
        <title>Genomic Encyclopedia of Type Strains, Phase III (KMG-III): the genomes of soil and plant-associated and newly described type strains.</title>
        <authorList>
            <person name="Whitman W."/>
        </authorList>
    </citation>
    <scope>NUCLEOTIDE SEQUENCE [LARGE SCALE GENOMIC DNA]</scope>
    <source>
        <strain evidence="1 2">CECT 8976</strain>
    </source>
</reference>
<dbReference type="OrthoDB" id="4091047at2"/>
<organism evidence="1 2">
    <name type="scientific">Paludibacterium purpuratum</name>
    <dbReference type="NCBI Taxonomy" id="1144873"/>
    <lineage>
        <taxon>Bacteria</taxon>
        <taxon>Pseudomonadati</taxon>
        <taxon>Pseudomonadota</taxon>
        <taxon>Betaproteobacteria</taxon>
        <taxon>Neisseriales</taxon>
        <taxon>Chromobacteriaceae</taxon>
        <taxon>Paludibacterium</taxon>
    </lineage>
</organism>
<evidence type="ECO:0000313" key="2">
    <source>
        <dbReference type="Proteomes" id="UP000295611"/>
    </source>
</evidence>
<dbReference type="Proteomes" id="UP000295611">
    <property type="component" value="Unassembled WGS sequence"/>
</dbReference>
<accession>A0A4R7B902</accession>
<comment type="caution">
    <text evidence="1">The sequence shown here is derived from an EMBL/GenBank/DDBJ whole genome shotgun (WGS) entry which is preliminary data.</text>
</comment>
<evidence type="ECO:0008006" key="3">
    <source>
        <dbReference type="Google" id="ProtNLM"/>
    </source>
</evidence>
<sequence length="352" mass="40158">MAGELKSLVAEVQLCSAIITLGPMKVRVWYTQEYACSLDFFCRCEHVSDSHASEVDYEVYLIRRSALSEETVRRLESLSGETFRDKRLREGFYLSLHFGPPVIRLVDSKFKEFLYCGDFPPSFIWTYVTKFLCSIYAIAHNLIHIKGALAKLQNGSGVLLIGKGSGGKSFLLKHLCDSGARFLANTHVFLDGNFGIGVDTVIRVRKGGIYDEIIDSGAAKPFFVRDQFSIKPEEIFLMERNPVKISKVFVCDYSGKRTEACSIQSEDLYAVLKDFAHPVGTYGMKDDYYEALGQDMRTYSTFISSEYKKLLNFSLHTNGFYIDFPLRIKSEYHRLMEELGLEFDKMTDFVRL</sequence>
<dbReference type="AlphaFoldDB" id="A0A4R7B902"/>
<protein>
    <recommendedName>
        <fullName evidence="3">HprK-related kinase B</fullName>
    </recommendedName>
</protein>
<gene>
    <name evidence="1" type="ORF">DFP86_106210</name>
</gene>
<name>A0A4R7B902_9NEIS</name>